<dbReference type="Pfam" id="PF09204">
    <property type="entry name" value="Colicin_immun"/>
    <property type="match status" value="1"/>
</dbReference>
<comment type="caution">
    <text evidence="2">The sequence shown here is derived from an EMBL/GenBank/DDBJ whole genome shotgun (WGS) entry which is preliminary data.</text>
</comment>
<dbReference type="EMBL" id="JACHHN010000002">
    <property type="protein sequence ID" value="MBB5190412.1"/>
    <property type="molecule type" value="Genomic_DNA"/>
</dbReference>
<reference evidence="2 3" key="1">
    <citation type="submission" date="2020-08" db="EMBL/GenBank/DDBJ databases">
        <title>Genomic Encyclopedia of Type Strains, Phase IV (KMG-IV): sequencing the most valuable type-strain genomes for metagenomic binning, comparative biology and taxonomic classification.</title>
        <authorList>
            <person name="Goeker M."/>
        </authorList>
    </citation>
    <scope>NUCLEOTIDE SEQUENCE [LARGE SCALE GENOMIC DNA]</scope>
    <source>
        <strain evidence="2 3">DSM 18233</strain>
    </source>
</reference>
<dbReference type="AlphaFoldDB" id="A0A840RDM6"/>
<protein>
    <recommendedName>
        <fullName evidence="1">Colicin D immunity protein domain-containing protein</fullName>
    </recommendedName>
</protein>
<feature type="domain" description="Colicin D immunity protein" evidence="1">
    <location>
        <begin position="6"/>
        <end position="88"/>
    </location>
</feature>
<evidence type="ECO:0000259" key="1">
    <source>
        <dbReference type="Pfam" id="PF09204"/>
    </source>
</evidence>
<sequence length="92" mass="10877">MLMDQSINLEKLAQSFSNEDLSAIDFVEKYLSLRRDFLDKKITLSSAAENLMENLFWPVEDFEPDPEIFDKADGHIEENEFRNRVRAILIFY</sequence>
<proteinExistence type="predicted"/>
<dbReference type="InterPro" id="IPR015287">
    <property type="entry name" value="Colicin_D_immunity_dom"/>
</dbReference>
<evidence type="ECO:0000313" key="2">
    <source>
        <dbReference type="EMBL" id="MBB5190412.1"/>
    </source>
</evidence>
<dbReference type="RefSeq" id="WP_184098425.1">
    <property type="nucleotide sequence ID" value="NZ_JACHHN010000002.1"/>
</dbReference>
<name>A0A840RDM6_9NEIS</name>
<dbReference type="Proteomes" id="UP000543030">
    <property type="component" value="Unassembled WGS sequence"/>
</dbReference>
<dbReference type="GO" id="GO:0030153">
    <property type="term" value="P:bacteriocin immunity"/>
    <property type="evidence" value="ECO:0007669"/>
    <property type="project" value="InterPro"/>
</dbReference>
<accession>A0A840RDM6</accession>
<keyword evidence="3" id="KW-1185">Reference proteome</keyword>
<dbReference type="SUPFAM" id="SSF101125">
    <property type="entry name" value="Colicin D immunity protein"/>
    <property type="match status" value="1"/>
</dbReference>
<evidence type="ECO:0000313" key="3">
    <source>
        <dbReference type="Proteomes" id="UP000543030"/>
    </source>
</evidence>
<dbReference type="InterPro" id="IPR036471">
    <property type="entry name" value="Colicin_D_sf"/>
</dbReference>
<dbReference type="GO" id="GO:0015643">
    <property type="term" value="F:toxic substance binding"/>
    <property type="evidence" value="ECO:0007669"/>
    <property type="project" value="InterPro"/>
</dbReference>
<dbReference type="Gene3D" id="1.20.120.650">
    <property type="entry name" value="Colicin D"/>
    <property type="match status" value="1"/>
</dbReference>
<organism evidence="2 3">
    <name type="scientific">Silvimonas terrae</name>
    <dbReference type="NCBI Taxonomy" id="300266"/>
    <lineage>
        <taxon>Bacteria</taxon>
        <taxon>Pseudomonadati</taxon>
        <taxon>Pseudomonadota</taxon>
        <taxon>Betaproteobacteria</taxon>
        <taxon>Neisseriales</taxon>
        <taxon>Chitinibacteraceae</taxon>
        <taxon>Silvimonas</taxon>
    </lineage>
</organism>
<gene>
    <name evidence="2" type="ORF">HNQ50_001134</name>
</gene>